<dbReference type="SMART" id="SM00906">
    <property type="entry name" value="Fungal_trans"/>
    <property type="match status" value="1"/>
</dbReference>
<evidence type="ECO:0000259" key="9">
    <source>
        <dbReference type="SMART" id="SM00906"/>
    </source>
</evidence>
<evidence type="ECO:0000256" key="1">
    <source>
        <dbReference type="ARBA" id="ARBA00004123"/>
    </source>
</evidence>
<name>A0ABR4BS57_9HELO</name>
<protein>
    <recommendedName>
        <fullName evidence="9">Xylanolytic transcriptional activator regulatory domain-containing protein</fullName>
    </recommendedName>
</protein>
<evidence type="ECO:0000256" key="6">
    <source>
        <dbReference type="ARBA" id="ARBA00023163"/>
    </source>
</evidence>
<evidence type="ECO:0000256" key="8">
    <source>
        <dbReference type="SAM" id="MobiDB-lite"/>
    </source>
</evidence>
<comment type="caution">
    <text evidence="10">The sequence shown here is derived from an EMBL/GenBank/DDBJ whole genome shotgun (WGS) entry which is preliminary data.</text>
</comment>
<dbReference type="Pfam" id="PF04082">
    <property type="entry name" value="Fungal_trans"/>
    <property type="match status" value="1"/>
</dbReference>
<evidence type="ECO:0000313" key="10">
    <source>
        <dbReference type="EMBL" id="KAL2060212.1"/>
    </source>
</evidence>
<dbReference type="EMBL" id="JAZHXI010000023">
    <property type="protein sequence ID" value="KAL2060212.1"/>
    <property type="molecule type" value="Genomic_DNA"/>
</dbReference>
<keyword evidence="7" id="KW-0539">Nucleus</keyword>
<keyword evidence="6" id="KW-0804">Transcription</keyword>
<evidence type="ECO:0000256" key="5">
    <source>
        <dbReference type="ARBA" id="ARBA00023125"/>
    </source>
</evidence>
<dbReference type="CDD" id="cd12148">
    <property type="entry name" value="fungal_TF_MHR"/>
    <property type="match status" value="1"/>
</dbReference>
<comment type="subcellular location">
    <subcellularLocation>
        <location evidence="1">Nucleus</location>
    </subcellularLocation>
</comment>
<feature type="domain" description="Xylanolytic transcriptional activator regulatory" evidence="9">
    <location>
        <begin position="380"/>
        <end position="454"/>
    </location>
</feature>
<evidence type="ECO:0000256" key="4">
    <source>
        <dbReference type="ARBA" id="ARBA00023015"/>
    </source>
</evidence>
<dbReference type="PANTHER" id="PTHR47782">
    <property type="entry name" value="ZN(II)2CYS6 TRANSCRIPTION FACTOR (EUROFUNG)-RELATED"/>
    <property type="match status" value="1"/>
</dbReference>
<evidence type="ECO:0000313" key="11">
    <source>
        <dbReference type="Proteomes" id="UP001595075"/>
    </source>
</evidence>
<feature type="compositionally biased region" description="Polar residues" evidence="8">
    <location>
        <begin position="145"/>
        <end position="179"/>
    </location>
</feature>
<keyword evidence="11" id="KW-1185">Reference proteome</keyword>
<gene>
    <name evidence="10" type="ORF">VTL71DRAFT_9607</name>
</gene>
<dbReference type="InterPro" id="IPR052202">
    <property type="entry name" value="Yeast_MetPath_Reg"/>
</dbReference>
<evidence type="ECO:0000256" key="3">
    <source>
        <dbReference type="ARBA" id="ARBA00022833"/>
    </source>
</evidence>
<reference evidence="10 11" key="1">
    <citation type="journal article" date="2024" name="Commun. Biol.">
        <title>Comparative genomic analysis of thermophilic fungi reveals convergent evolutionary adaptations and gene losses.</title>
        <authorList>
            <person name="Steindorff A.S."/>
            <person name="Aguilar-Pontes M.V."/>
            <person name="Robinson A.J."/>
            <person name="Andreopoulos B."/>
            <person name="LaButti K."/>
            <person name="Kuo A."/>
            <person name="Mondo S."/>
            <person name="Riley R."/>
            <person name="Otillar R."/>
            <person name="Haridas S."/>
            <person name="Lipzen A."/>
            <person name="Grimwood J."/>
            <person name="Schmutz J."/>
            <person name="Clum A."/>
            <person name="Reid I.D."/>
            <person name="Moisan M.C."/>
            <person name="Butler G."/>
            <person name="Nguyen T.T.M."/>
            <person name="Dewar K."/>
            <person name="Conant G."/>
            <person name="Drula E."/>
            <person name="Henrissat B."/>
            <person name="Hansel C."/>
            <person name="Singer S."/>
            <person name="Hutchinson M.I."/>
            <person name="de Vries R.P."/>
            <person name="Natvig D.O."/>
            <person name="Powell A.J."/>
            <person name="Tsang A."/>
            <person name="Grigoriev I.V."/>
        </authorList>
    </citation>
    <scope>NUCLEOTIDE SEQUENCE [LARGE SCALE GENOMIC DNA]</scope>
    <source>
        <strain evidence="10 11">CBS 494.80</strain>
    </source>
</reference>
<proteinExistence type="predicted"/>
<organism evidence="10 11">
    <name type="scientific">Oculimacula yallundae</name>
    <dbReference type="NCBI Taxonomy" id="86028"/>
    <lineage>
        <taxon>Eukaryota</taxon>
        <taxon>Fungi</taxon>
        <taxon>Dikarya</taxon>
        <taxon>Ascomycota</taxon>
        <taxon>Pezizomycotina</taxon>
        <taxon>Leotiomycetes</taxon>
        <taxon>Helotiales</taxon>
        <taxon>Ploettnerulaceae</taxon>
        <taxon>Oculimacula</taxon>
    </lineage>
</organism>
<keyword evidence="2" id="KW-0479">Metal-binding</keyword>
<evidence type="ECO:0000256" key="7">
    <source>
        <dbReference type="ARBA" id="ARBA00023242"/>
    </source>
</evidence>
<keyword evidence="3" id="KW-0862">Zinc</keyword>
<dbReference type="InterPro" id="IPR007219">
    <property type="entry name" value="XnlR_reg_dom"/>
</dbReference>
<sequence length="702" mass="77688">MTGPVLYTAVQNIICLSVYPLLAFPEDPARIHGGIRSIANVAAGAAAAASHHYRGRIAGAERPTTTCLVIEKHLNAQSARKAILCANPGSSRSMWRHSPATRQEVSLTWQGNNVLLLIYVASLKRRTEQLRNELQTKRVRIEEITSPNSVPSSSGHGRSISTVPPSLPSPATSRLGGSSNHREDADEHDVHAAMGEIGYLSLSAMAEPGDSSATHVQPLSLQTILRAAGNLRGSEPYIGCLTSESSLQVKRPMLTDFTTVTRTTTVHFVQHFLDEFCVKTPTLSQDYIMPLYDSLFSEPGSDHMIGGSIDLGQLLSYNIIAIGILHSPDSTALGSLASKLHATALDKMPLNLEKEDTVLALQFQLSLVIYSLYSSSGGSAWHFLGTAMRRLVSLGFHREPEVHDHMTAEEIDVRRWLFWSAYILDRQISSTMDRPFSIQDSDITLKEPILGQSFASPISHHVLGHARLMSRLRQPNEEDPLFNWYNLTSWHSNTPSPRSIYDQLNYHSRYLQQLACRGFVQIVDMQWLGSTPIRGINGTSLQEAVRHTLGEFIQYFHDRIEEEHFACSFIDAYDVFWIGSIYLLLSSKSQNTTASDLSDFTSKCSTILTVIAQHFRPLSTLKKALWALNGAIGSRNTFVTTATRFASKPRARPTTYLSQSSSSNSVSDWGARSQRSVCAGYSGKPPTVIFRNRLCVQESLDL</sequence>
<dbReference type="PANTHER" id="PTHR47782:SF14">
    <property type="entry name" value="ZN(II)2CYS6 TRANSCRIPTION FACTOR (EUROFUNG)"/>
    <property type="match status" value="1"/>
</dbReference>
<evidence type="ECO:0000256" key="2">
    <source>
        <dbReference type="ARBA" id="ARBA00022723"/>
    </source>
</evidence>
<keyword evidence="5" id="KW-0238">DNA-binding</keyword>
<dbReference type="Proteomes" id="UP001595075">
    <property type="component" value="Unassembled WGS sequence"/>
</dbReference>
<feature type="region of interest" description="Disordered" evidence="8">
    <location>
        <begin position="144"/>
        <end position="184"/>
    </location>
</feature>
<accession>A0ABR4BS57</accession>
<keyword evidence="4" id="KW-0805">Transcription regulation</keyword>